<organism evidence="8 9">
    <name type="scientific">Malassezia vespertilionis</name>
    <dbReference type="NCBI Taxonomy" id="2020962"/>
    <lineage>
        <taxon>Eukaryota</taxon>
        <taxon>Fungi</taxon>
        <taxon>Dikarya</taxon>
        <taxon>Basidiomycota</taxon>
        <taxon>Ustilaginomycotina</taxon>
        <taxon>Malasseziomycetes</taxon>
        <taxon>Malasseziales</taxon>
        <taxon>Malasseziaceae</taxon>
        <taxon>Malassezia</taxon>
    </lineage>
</organism>
<dbReference type="PANTHER" id="PTHR11259:SF2">
    <property type="entry name" value="GH16429P"/>
    <property type="match status" value="1"/>
</dbReference>
<dbReference type="GO" id="GO:1904263">
    <property type="term" value="P:positive regulation of TORC1 signaling"/>
    <property type="evidence" value="ECO:0007669"/>
    <property type="project" value="TreeGrafter"/>
</dbReference>
<evidence type="ECO:0000256" key="6">
    <source>
        <dbReference type="ARBA" id="ARBA00023134"/>
    </source>
</evidence>
<dbReference type="GO" id="GO:0005634">
    <property type="term" value="C:nucleus"/>
    <property type="evidence" value="ECO:0007669"/>
    <property type="project" value="TreeGrafter"/>
</dbReference>
<dbReference type="InterPro" id="IPR036877">
    <property type="entry name" value="SUI1_dom_sf"/>
</dbReference>
<evidence type="ECO:0000256" key="1">
    <source>
        <dbReference type="ARBA" id="ARBA00007514"/>
    </source>
</evidence>
<dbReference type="GO" id="GO:0009267">
    <property type="term" value="P:cellular response to starvation"/>
    <property type="evidence" value="ECO:0007669"/>
    <property type="project" value="TreeGrafter"/>
</dbReference>
<dbReference type="PANTHER" id="PTHR11259">
    <property type="entry name" value="RAS-RELATED GTP BINDING RAG/GTR YEAST"/>
    <property type="match status" value="1"/>
</dbReference>
<dbReference type="InterPro" id="IPR001950">
    <property type="entry name" value="SUI1"/>
</dbReference>
<dbReference type="GO" id="GO:0005525">
    <property type="term" value="F:GTP binding"/>
    <property type="evidence" value="ECO:0007669"/>
    <property type="project" value="UniProtKB-KW"/>
</dbReference>
<reference evidence="8 9" key="1">
    <citation type="submission" date="2017-10" db="EMBL/GenBank/DDBJ databases">
        <title>A novel species of cold-tolerant Malassezia isolated from bats.</title>
        <authorList>
            <person name="Lorch J.M."/>
            <person name="Palmer J.M."/>
            <person name="Vanderwolf K.J."/>
            <person name="Schmidt K.Z."/>
            <person name="Verant M.L."/>
            <person name="Weller T.J."/>
            <person name="Blehert D.S."/>
        </authorList>
    </citation>
    <scope>NUCLEOTIDE SEQUENCE [LARGE SCALE GENOMIC DNA]</scope>
    <source>
        <strain evidence="8 9">NWHC:44797-103</strain>
    </source>
</reference>
<dbReference type="InterPro" id="IPR046447">
    <property type="entry name" value="DENR_C"/>
</dbReference>
<dbReference type="Gene3D" id="3.30.780.10">
    <property type="entry name" value="SUI1-like domain"/>
    <property type="match status" value="1"/>
</dbReference>
<evidence type="ECO:0000313" key="8">
    <source>
        <dbReference type="EMBL" id="PKI85198.1"/>
    </source>
</evidence>
<evidence type="ECO:0000256" key="2">
    <source>
        <dbReference type="ARBA" id="ARBA00007756"/>
    </source>
</evidence>
<dbReference type="SUPFAM" id="SSF55159">
    <property type="entry name" value="eIF1-like"/>
    <property type="match status" value="1"/>
</dbReference>
<dbReference type="InterPro" id="IPR027417">
    <property type="entry name" value="P-loop_NTPase"/>
</dbReference>
<proteinExistence type="inferred from homology"/>
<comment type="similarity">
    <text evidence="1">Belongs to the DENR family.</text>
</comment>
<evidence type="ECO:0000256" key="5">
    <source>
        <dbReference type="ARBA" id="ARBA00022741"/>
    </source>
</evidence>
<evidence type="ECO:0000256" key="3">
    <source>
        <dbReference type="ARBA" id="ARBA00011742"/>
    </source>
</evidence>
<evidence type="ECO:0000313" key="9">
    <source>
        <dbReference type="Proteomes" id="UP000232875"/>
    </source>
</evidence>
<keyword evidence="9" id="KW-1185">Reference proteome</keyword>
<dbReference type="GO" id="GO:0003743">
    <property type="term" value="F:translation initiation factor activity"/>
    <property type="evidence" value="ECO:0007669"/>
    <property type="project" value="InterPro"/>
</dbReference>
<dbReference type="Gene3D" id="3.40.50.300">
    <property type="entry name" value="P-loop containing nucleotide triphosphate hydrolases"/>
    <property type="match status" value="1"/>
</dbReference>
<keyword evidence="6" id="KW-0342">GTP-binding</keyword>
<dbReference type="CDD" id="cd11607">
    <property type="entry name" value="DENR_C"/>
    <property type="match status" value="1"/>
</dbReference>
<sequence>MSAGEARTSERLFAHGKGEPMRRKIMILGMRRAGKSSMCKVVFQSYQPNDTLFLPPTARTQTFETEAFQRLEICDVPGSALLQIKLGASKTDAESSTSLHIAWTETSAVVFVVDAQDDYLDAVSKLKEVLLIAYAQNPKIHFHVFIHKVDGLSDDYKYDIQRDVEQRVYEELIDASHDFTTASGEPAHLDADVNIRFHLTSVFNPSVTVAFSRIQQRLMQSDDASSHESNAENSAGSTAPAMISLFDAIESACNALCSICHLEKAFVFDIQSRTYIGCDSSPFDAPLFDVMYEYAGFLMQFVTLYSHIPREQEASKTAYNPADRAYAASSDYNVSIFRHTIELLRGLASPSLYSEEAITDKLKSLTTEQAESLERESAKRERKAEAKAEKERAQLASSKVILSRVARTKRKVITCITGLHLFSPPLPALKVIAKGLSSRFATGASVSQSIQNPGVDEIHIQGDVLDEVKKMLLQRAKPFEKMPSVEDGGLLEKNIVIDEKAK</sequence>
<dbReference type="OrthoDB" id="26136at2759"/>
<comment type="subunit">
    <text evidence="3">Interacts with the 40S ribosomal subunit.</text>
</comment>
<evidence type="ECO:0000256" key="4">
    <source>
        <dbReference type="ARBA" id="ARBA00020058"/>
    </source>
</evidence>
<dbReference type="Pfam" id="PF01253">
    <property type="entry name" value="SUI1"/>
    <property type="match status" value="1"/>
</dbReference>
<dbReference type="GO" id="GO:0010507">
    <property type="term" value="P:negative regulation of autophagy"/>
    <property type="evidence" value="ECO:0007669"/>
    <property type="project" value="TreeGrafter"/>
</dbReference>
<gene>
    <name evidence="8" type="ORF">MVES_001023</name>
</gene>
<keyword evidence="5" id="KW-0547">Nucleotide-binding</keyword>
<protein>
    <recommendedName>
        <fullName evidence="4">Translation machinery-associated protein 22</fullName>
    </recommendedName>
</protein>
<dbReference type="GO" id="GO:0003924">
    <property type="term" value="F:GTPase activity"/>
    <property type="evidence" value="ECO:0007669"/>
    <property type="project" value="TreeGrafter"/>
</dbReference>
<dbReference type="GO" id="GO:0000329">
    <property type="term" value="C:fungal-type vacuole membrane"/>
    <property type="evidence" value="ECO:0007669"/>
    <property type="project" value="TreeGrafter"/>
</dbReference>
<dbReference type="Pfam" id="PF04670">
    <property type="entry name" value="Gtr1_RagA"/>
    <property type="match status" value="1"/>
</dbReference>
<name>A0A2N1JF71_9BASI</name>
<dbReference type="AlphaFoldDB" id="A0A2N1JF71"/>
<dbReference type="SUPFAM" id="SSF52540">
    <property type="entry name" value="P-loop containing nucleoside triphosphate hydrolases"/>
    <property type="match status" value="1"/>
</dbReference>
<dbReference type="Gene3D" id="3.30.450.190">
    <property type="match status" value="1"/>
</dbReference>
<dbReference type="GO" id="GO:1990131">
    <property type="term" value="C:Gtr1-Gtr2 GTPase complex"/>
    <property type="evidence" value="ECO:0007669"/>
    <property type="project" value="TreeGrafter"/>
</dbReference>
<feature type="domain" description="SUI1" evidence="7">
    <location>
        <begin position="400"/>
        <end position="476"/>
    </location>
</feature>
<comment type="similarity">
    <text evidence="2">Belongs to the GTR/RAG GTP-binding protein family.</text>
</comment>
<dbReference type="STRING" id="2020962.A0A2N1JF71"/>
<dbReference type="Proteomes" id="UP000232875">
    <property type="component" value="Unassembled WGS sequence"/>
</dbReference>
<dbReference type="PROSITE" id="PS50296">
    <property type="entry name" value="SUI1"/>
    <property type="match status" value="1"/>
</dbReference>
<accession>A0A2N1JF71</accession>
<evidence type="ECO:0000259" key="7">
    <source>
        <dbReference type="PROSITE" id="PS50296"/>
    </source>
</evidence>
<dbReference type="InterPro" id="IPR006762">
    <property type="entry name" value="Gtr1_RagA"/>
</dbReference>
<dbReference type="EMBL" id="KZ454988">
    <property type="protein sequence ID" value="PKI85198.1"/>
    <property type="molecule type" value="Genomic_DNA"/>
</dbReference>